<dbReference type="EMBL" id="ML736358">
    <property type="protein sequence ID" value="KAE8372440.1"/>
    <property type="molecule type" value="Genomic_DNA"/>
</dbReference>
<proteinExistence type="predicted"/>
<dbReference type="Proteomes" id="UP000326198">
    <property type="component" value="Unassembled WGS sequence"/>
</dbReference>
<sequence>METWLCIHRIHLIHPVDPPCPLDSSTALPETFRVWSYAPRRVARVNLSVWAALVWLVCPTGTEPTSPGRSSISFGNELLVGEVNERRVDHGLVAGSVPCITDLLPA</sequence>
<name>A0A5N7AUH1_9EURO</name>
<keyword evidence="2" id="KW-1185">Reference proteome</keyword>
<evidence type="ECO:0000313" key="1">
    <source>
        <dbReference type="EMBL" id="KAE8372440.1"/>
    </source>
</evidence>
<reference evidence="1 2" key="1">
    <citation type="submission" date="2019-04" db="EMBL/GenBank/DDBJ databases">
        <title>Friends and foes A comparative genomics studyof 23 Aspergillus species from section Flavi.</title>
        <authorList>
            <consortium name="DOE Joint Genome Institute"/>
            <person name="Kjaerbolling I."/>
            <person name="Vesth T."/>
            <person name="Frisvad J.C."/>
            <person name="Nybo J.L."/>
            <person name="Theobald S."/>
            <person name="Kildgaard S."/>
            <person name="Isbrandt T."/>
            <person name="Kuo A."/>
            <person name="Sato A."/>
            <person name="Lyhne E.K."/>
            <person name="Kogle M.E."/>
            <person name="Wiebenga A."/>
            <person name="Kun R.S."/>
            <person name="Lubbers R.J."/>
            <person name="Makela M.R."/>
            <person name="Barry K."/>
            <person name="Chovatia M."/>
            <person name="Clum A."/>
            <person name="Daum C."/>
            <person name="Haridas S."/>
            <person name="He G."/>
            <person name="LaButti K."/>
            <person name="Lipzen A."/>
            <person name="Mondo S."/>
            <person name="Riley R."/>
            <person name="Salamov A."/>
            <person name="Simmons B.A."/>
            <person name="Magnuson J.K."/>
            <person name="Henrissat B."/>
            <person name="Mortensen U.H."/>
            <person name="Larsen T.O."/>
            <person name="Devries R.P."/>
            <person name="Grigoriev I.V."/>
            <person name="Machida M."/>
            <person name="Baker S.E."/>
            <person name="Andersen M.R."/>
        </authorList>
    </citation>
    <scope>NUCLEOTIDE SEQUENCE [LARGE SCALE GENOMIC DNA]</scope>
    <source>
        <strain evidence="1 2">IBT 29228</strain>
    </source>
</reference>
<evidence type="ECO:0000313" key="2">
    <source>
        <dbReference type="Proteomes" id="UP000326198"/>
    </source>
</evidence>
<protein>
    <submittedName>
        <fullName evidence="1">Uncharacterized protein</fullName>
    </submittedName>
</protein>
<dbReference type="AlphaFoldDB" id="A0A5N7AUH1"/>
<organism evidence="1 2">
    <name type="scientific">Aspergillus bertholletiae</name>
    <dbReference type="NCBI Taxonomy" id="1226010"/>
    <lineage>
        <taxon>Eukaryota</taxon>
        <taxon>Fungi</taxon>
        <taxon>Dikarya</taxon>
        <taxon>Ascomycota</taxon>
        <taxon>Pezizomycotina</taxon>
        <taxon>Eurotiomycetes</taxon>
        <taxon>Eurotiomycetidae</taxon>
        <taxon>Eurotiales</taxon>
        <taxon>Aspergillaceae</taxon>
        <taxon>Aspergillus</taxon>
        <taxon>Aspergillus subgen. Circumdati</taxon>
    </lineage>
</organism>
<gene>
    <name evidence="1" type="ORF">BDV26DRAFT_274113</name>
</gene>
<accession>A0A5N7AUH1</accession>